<dbReference type="Proteomes" id="UP000269883">
    <property type="component" value="Chromosome"/>
</dbReference>
<dbReference type="EMBL" id="AP017378">
    <property type="protein sequence ID" value="BBD08429.1"/>
    <property type="molecule type" value="Genomic_DNA"/>
</dbReference>
<dbReference type="SUPFAM" id="SSF47413">
    <property type="entry name" value="lambda repressor-like DNA-binding domains"/>
    <property type="match status" value="1"/>
</dbReference>
<evidence type="ECO:0000313" key="4">
    <source>
        <dbReference type="Proteomes" id="UP000269883"/>
    </source>
</evidence>
<accession>A0A2Z6AYV7</accession>
<dbReference type="OrthoDB" id="5461163at2"/>
<dbReference type="InterPro" id="IPR010982">
    <property type="entry name" value="Lambda_DNA-bd_dom_sf"/>
</dbReference>
<gene>
    <name evidence="3" type="ORF">DFE_1703</name>
</gene>
<dbReference type="KEGG" id="dfl:DFE_1703"/>
<dbReference type="Gene3D" id="1.10.260.40">
    <property type="entry name" value="lambda repressor-like DNA-binding domains"/>
    <property type="match status" value="1"/>
</dbReference>
<dbReference type="InterPro" id="IPR001387">
    <property type="entry name" value="Cro/C1-type_HTH"/>
</dbReference>
<dbReference type="CDD" id="cd00093">
    <property type="entry name" value="HTH_XRE"/>
    <property type="match status" value="1"/>
</dbReference>
<evidence type="ECO:0000259" key="2">
    <source>
        <dbReference type="SMART" id="SM00530"/>
    </source>
</evidence>
<keyword evidence="4" id="KW-1185">Reference proteome</keyword>
<feature type="compositionally biased region" description="Basic and acidic residues" evidence="1">
    <location>
        <begin position="74"/>
        <end position="83"/>
    </location>
</feature>
<evidence type="ECO:0000313" key="3">
    <source>
        <dbReference type="EMBL" id="BBD08429.1"/>
    </source>
</evidence>
<feature type="region of interest" description="Disordered" evidence="1">
    <location>
        <begin position="70"/>
        <end position="90"/>
    </location>
</feature>
<dbReference type="AlphaFoldDB" id="A0A2Z6AYV7"/>
<name>A0A2Z6AYV7_9BACT</name>
<reference evidence="3 4" key="1">
    <citation type="journal article" date="2018" name="Sci. Adv.">
        <title>Multi-heme cytochromes provide a pathway for survival in energy-limited environments.</title>
        <authorList>
            <person name="Deng X."/>
            <person name="Dohmae N."/>
            <person name="Nealson K.H."/>
            <person name="Hashimoto K."/>
            <person name="Okamoto A."/>
        </authorList>
    </citation>
    <scope>NUCLEOTIDE SEQUENCE [LARGE SCALE GENOMIC DNA]</scope>
    <source>
        <strain evidence="3 4">IS5</strain>
    </source>
</reference>
<dbReference type="SMART" id="SM00530">
    <property type="entry name" value="HTH_XRE"/>
    <property type="match status" value="1"/>
</dbReference>
<dbReference type="GO" id="GO:0003677">
    <property type="term" value="F:DNA binding"/>
    <property type="evidence" value="ECO:0007669"/>
    <property type="project" value="InterPro"/>
</dbReference>
<evidence type="ECO:0000256" key="1">
    <source>
        <dbReference type="SAM" id="MobiDB-lite"/>
    </source>
</evidence>
<protein>
    <submittedName>
        <fullName evidence="3">Putative transcription regulator containing HTH domain</fullName>
    </submittedName>
</protein>
<organism evidence="3 4">
    <name type="scientific">Desulfovibrio ferrophilus</name>
    <dbReference type="NCBI Taxonomy" id="241368"/>
    <lineage>
        <taxon>Bacteria</taxon>
        <taxon>Pseudomonadati</taxon>
        <taxon>Thermodesulfobacteriota</taxon>
        <taxon>Desulfovibrionia</taxon>
        <taxon>Desulfovibrionales</taxon>
        <taxon>Desulfovibrionaceae</taxon>
        <taxon>Desulfovibrio</taxon>
    </lineage>
</organism>
<proteinExistence type="predicted"/>
<feature type="domain" description="HTH cro/C1-type" evidence="2">
    <location>
        <begin position="22"/>
        <end position="75"/>
    </location>
</feature>
<sequence>MEKIIVNLCESLHLQKPNRQARLKAWMVTYGLESRELARAAGVSPQMMSMIISGRRAPRERIERLVQAGVPRELLPDPREGKRSSSSSIA</sequence>